<dbReference type="Gene3D" id="3.10.28.10">
    <property type="entry name" value="Homing endonucleases"/>
    <property type="match status" value="2"/>
</dbReference>
<gene>
    <name evidence="2" type="primary">orf193</name>
</gene>
<name>A0A1B2RYV8_9CHLO</name>
<protein>
    <submittedName>
        <fullName evidence="2">Putative LAGLIDADG homing endonuclease</fullName>
    </submittedName>
</protein>
<keyword evidence="2" id="KW-0378">Hydrolase</keyword>
<keyword evidence="2" id="KW-0255">Endonuclease</keyword>
<dbReference type="EMBL" id="KX306822">
    <property type="protein sequence ID" value="AOC61521.1"/>
    <property type="molecule type" value="Genomic_DNA"/>
</dbReference>
<evidence type="ECO:0000313" key="2">
    <source>
        <dbReference type="EMBL" id="AOC61521.1"/>
    </source>
</evidence>
<geneLocation type="mitochondrion" evidence="2"/>
<reference evidence="2" key="1">
    <citation type="journal article" date="2016" name="Genome Biol. Evol.">
        <title>Mitochondrion-to-Chloroplast DNA Transfers and Intragenomic Proliferation of Chloroplast Group II Introns in Gloeotilopsis Green Algae (Ulotrichales, Ulvophyceae).</title>
        <authorList>
            <person name="Turmel M."/>
            <person name="Otis C."/>
            <person name="Lemieux C."/>
        </authorList>
    </citation>
    <scope>NUCLEOTIDE SEQUENCE</scope>
</reference>
<keyword evidence="2" id="KW-0496">Mitochondrion</keyword>
<dbReference type="PANTHER" id="PTHR36181">
    <property type="entry name" value="INTRON-ENCODED ENDONUCLEASE AI3-RELATED"/>
    <property type="match status" value="1"/>
</dbReference>
<dbReference type="InterPro" id="IPR051289">
    <property type="entry name" value="LAGLIDADG_Endonuclease"/>
</dbReference>
<dbReference type="GO" id="GO:0004519">
    <property type="term" value="F:endonuclease activity"/>
    <property type="evidence" value="ECO:0007669"/>
    <property type="project" value="UniProtKB-KW"/>
</dbReference>
<evidence type="ECO:0000259" key="1">
    <source>
        <dbReference type="Pfam" id="PF00961"/>
    </source>
</evidence>
<proteinExistence type="predicted"/>
<sequence>MTSSNLFGNFELKALKPQNYEEFGYFLAGLIDADGHIRKNGSVVIAFHLKEKSVACYLKKVIGFGSIYKVKNRQAVTYECMNNAGLLKVANFIRNKLKHASKITQFNERLVKRLKCEKTAYTPSNLTKNHWLAGFLQGDGSFNITQHKRSNKLFLETRIAVKIAQKLKDLLTLIQTDFGGKHLVSAIEQIFFI</sequence>
<feature type="domain" description="Homing endonuclease LAGLIDADG" evidence="1">
    <location>
        <begin position="132"/>
        <end position="179"/>
    </location>
</feature>
<accession>A0A1B2RYV8</accession>
<organism evidence="2">
    <name type="scientific">Rhexinema sarcinoideum</name>
    <dbReference type="NCBI Taxonomy" id="43261"/>
    <lineage>
        <taxon>Eukaryota</taxon>
        <taxon>Viridiplantae</taxon>
        <taxon>Chlorophyta</taxon>
        <taxon>core chlorophytes</taxon>
        <taxon>Ulvophyceae</taxon>
        <taxon>OUU clade</taxon>
        <taxon>Ulotrichales</taxon>
        <taxon>Helicodictyaceae</taxon>
        <taxon>Rhexinema</taxon>
    </lineage>
</organism>
<dbReference type="InterPro" id="IPR004860">
    <property type="entry name" value="LAGLIDADG_dom"/>
</dbReference>
<dbReference type="AlphaFoldDB" id="A0A1B2RYV8"/>
<dbReference type="GO" id="GO:0005739">
    <property type="term" value="C:mitochondrion"/>
    <property type="evidence" value="ECO:0007669"/>
    <property type="project" value="UniProtKB-ARBA"/>
</dbReference>
<dbReference type="InterPro" id="IPR027434">
    <property type="entry name" value="Homing_endonucl"/>
</dbReference>
<dbReference type="Pfam" id="PF00961">
    <property type="entry name" value="LAGLIDADG_1"/>
    <property type="match status" value="2"/>
</dbReference>
<keyword evidence="2" id="KW-0540">Nuclease</keyword>
<dbReference type="PANTHER" id="PTHR36181:SF3">
    <property type="entry name" value="INTRON-ENCODED DNA ENDONUCLEASE AI5 BETA"/>
    <property type="match status" value="1"/>
</dbReference>
<dbReference type="SUPFAM" id="SSF55608">
    <property type="entry name" value="Homing endonucleases"/>
    <property type="match status" value="2"/>
</dbReference>
<feature type="domain" description="Homing endonuclease LAGLIDADG" evidence="1">
    <location>
        <begin position="27"/>
        <end position="107"/>
    </location>
</feature>